<organism evidence="1 2">
    <name type="scientific">Trichogramma kaykai</name>
    <dbReference type="NCBI Taxonomy" id="54128"/>
    <lineage>
        <taxon>Eukaryota</taxon>
        <taxon>Metazoa</taxon>
        <taxon>Ecdysozoa</taxon>
        <taxon>Arthropoda</taxon>
        <taxon>Hexapoda</taxon>
        <taxon>Insecta</taxon>
        <taxon>Pterygota</taxon>
        <taxon>Neoptera</taxon>
        <taxon>Endopterygota</taxon>
        <taxon>Hymenoptera</taxon>
        <taxon>Apocrita</taxon>
        <taxon>Proctotrupomorpha</taxon>
        <taxon>Chalcidoidea</taxon>
        <taxon>Trichogrammatidae</taxon>
        <taxon>Trichogramma</taxon>
    </lineage>
</organism>
<evidence type="ECO:0000313" key="2">
    <source>
        <dbReference type="Proteomes" id="UP001627154"/>
    </source>
</evidence>
<keyword evidence="2" id="KW-1185">Reference proteome</keyword>
<name>A0ABD2WSJ2_9HYME</name>
<evidence type="ECO:0000313" key="1">
    <source>
        <dbReference type="EMBL" id="KAL3395994.1"/>
    </source>
</evidence>
<dbReference type="AlphaFoldDB" id="A0ABD2WSJ2"/>
<sequence>MTTKQKFITLDPKALNRTTIIRIVPGSKTITRGSSIIKHVVGITKKYQQESREPTEEIQEKISEHADDNDISCTSNDFEPYKEFNPDESERFEESLSLPLSSKKPKLTILRRCAVENESIKINPAEVDPLENTVPSQIHGDGCCCACRDKLDIILRQQQEILDFLKGRDNEHPYDLLPAMPFNDINDFLDFDESLSSNEKVESQFKQKIKKYLVSTDQKSMSNIMSSIMTNELAKKISWIGIKSTVAFCTTSMVGIIIDIIQSHHKIDMDTIKSRLAEWLRRCGDRIGNEMRKNLKRARISN</sequence>
<gene>
    <name evidence="1" type="ORF">TKK_009868</name>
</gene>
<reference evidence="1 2" key="1">
    <citation type="journal article" date="2024" name="bioRxiv">
        <title>A reference genome for Trichogramma kaykai: A tiny desert-dwelling parasitoid wasp with competing sex-ratio distorters.</title>
        <authorList>
            <person name="Culotta J."/>
            <person name="Lindsey A.R."/>
        </authorList>
    </citation>
    <scope>NUCLEOTIDE SEQUENCE [LARGE SCALE GENOMIC DNA]</scope>
    <source>
        <strain evidence="1 2">KSX58</strain>
    </source>
</reference>
<dbReference type="EMBL" id="JBJJXI010000074">
    <property type="protein sequence ID" value="KAL3395994.1"/>
    <property type="molecule type" value="Genomic_DNA"/>
</dbReference>
<proteinExistence type="predicted"/>
<dbReference type="Proteomes" id="UP001627154">
    <property type="component" value="Unassembled WGS sequence"/>
</dbReference>
<comment type="caution">
    <text evidence="1">The sequence shown here is derived from an EMBL/GenBank/DDBJ whole genome shotgun (WGS) entry which is preliminary data.</text>
</comment>
<evidence type="ECO:0008006" key="3">
    <source>
        <dbReference type="Google" id="ProtNLM"/>
    </source>
</evidence>
<accession>A0ABD2WSJ2</accession>
<protein>
    <recommendedName>
        <fullName evidence="3">DUF4806 domain-containing protein</fullName>
    </recommendedName>
</protein>